<dbReference type="InterPro" id="IPR001087">
    <property type="entry name" value="GDSL"/>
</dbReference>
<dbReference type="Gene3D" id="3.40.50.1110">
    <property type="entry name" value="SGNH hydrolase"/>
    <property type="match status" value="1"/>
</dbReference>
<reference evidence="3" key="1">
    <citation type="submission" date="2021-01" db="UniProtKB">
        <authorList>
            <consortium name="EnsemblPlants"/>
        </authorList>
    </citation>
    <scope>IDENTIFICATION</scope>
</reference>
<evidence type="ECO:0000313" key="4">
    <source>
        <dbReference type="Proteomes" id="UP000594263"/>
    </source>
</evidence>
<dbReference type="GO" id="GO:0005576">
    <property type="term" value="C:extracellular region"/>
    <property type="evidence" value="ECO:0007669"/>
    <property type="project" value="TreeGrafter"/>
</dbReference>
<accession>A0A7N0R7Z7</accession>
<dbReference type="InterPro" id="IPR008265">
    <property type="entry name" value="Lipase_GDSL_AS"/>
</dbReference>
<dbReference type="SUPFAM" id="SSF52266">
    <property type="entry name" value="SGNH hydrolase"/>
    <property type="match status" value="1"/>
</dbReference>
<evidence type="ECO:0000313" key="3">
    <source>
        <dbReference type="EnsemblPlants" id="Kaladp0001s0032.1.v1.1"/>
    </source>
</evidence>
<evidence type="ECO:0000256" key="2">
    <source>
        <dbReference type="SAM" id="SignalP"/>
    </source>
</evidence>
<dbReference type="EnsemblPlants" id="Kaladp0001s0032.1.v1.1">
    <property type="protein sequence ID" value="Kaladp0001s0032.1.v1.1"/>
    <property type="gene ID" value="Kaladp0001s0032.v1.1"/>
</dbReference>
<proteinExistence type="inferred from homology"/>
<dbReference type="CDD" id="cd01837">
    <property type="entry name" value="SGNH_plant_lipase_like"/>
    <property type="match status" value="1"/>
</dbReference>
<dbReference type="Gramene" id="Kaladp0001s0032.1.v1.1">
    <property type="protein sequence ID" value="Kaladp0001s0032.1.v1.1"/>
    <property type="gene ID" value="Kaladp0001s0032.v1.1"/>
</dbReference>
<feature type="signal peptide" evidence="2">
    <location>
        <begin position="1"/>
        <end position="26"/>
    </location>
</feature>
<organism evidence="3 4">
    <name type="scientific">Kalanchoe fedtschenkoi</name>
    <name type="common">Lavender scallops</name>
    <name type="synonym">South American air plant</name>
    <dbReference type="NCBI Taxonomy" id="63787"/>
    <lineage>
        <taxon>Eukaryota</taxon>
        <taxon>Viridiplantae</taxon>
        <taxon>Streptophyta</taxon>
        <taxon>Embryophyta</taxon>
        <taxon>Tracheophyta</taxon>
        <taxon>Spermatophyta</taxon>
        <taxon>Magnoliopsida</taxon>
        <taxon>eudicotyledons</taxon>
        <taxon>Gunneridae</taxon>
        <taxon>Pentapetalae</taxon>
        <taxon>Saxifragales</taxon>
        <taxon>Crassulaceae</taxon>
        <taxon>Kalanchoe</taxon>
    </lineage>
</organism>
<dbReference type="PANTHER" id="PTHR45642">
    <property type="entry name" value="GDSL ESTERASE/LIPASE EXL3"/>
    <property type="match status" value="1"/>
</dbReference>
<dbReference type="GO" id="GO:0016298">
    <property type="term" value="F:lipase activity"/>
    <property type="evidence" value="ECO:0007669"/>
    <property type="project" value="InterPro"/>
</dbReference>
<dbReference type="Proteomes" id="UP000594263">
    <property type="component" value="Unplaced"/>
</dbReference>
<dbReference type="AlphaFoldDB" id="A0A7N0R7Z7"/>
<comment type="similarity">
    <text evidence="1">Belongs to the 'GDSL' lipolytic enzyme family.</text>
</comment>
<dbReference type="InterPro" id="IPR035669">
    <property type="entry name" value="SGNH_plant_lipase-like"/>
</dbReference>
<dbReference type="Pfam" id="PF00657">
    <property type="entry name" value="Lipase_GDSL"/>
    <property type="match status" value="1"/>
</dbReference>
<feature type="chain" id="PRO_5029915854" evidence="2">
    <location>
        <begin position="27"/>
        <end position="373"/>
    </location>
</feature>
<keyword evidence="4" id="KW-1185">Reference proteome</keyword>
<dbReference type="InterPro" id="IPR036514">
    <property type="entry name" value="SGNH_hydro_sf"/>
</dbReference>
<dbReference type="OMA" id="RRACPNA"/>
<dbReference type="InterPro" id="IPR050592">
    <property type="entry name" value="GDSL_lipolytic_enzyme"/>
</dbReference>
<keyword evidence="2" id="KW-0732">Signal</keyword>
<name>A0A7N0R7Z7_KALFE</name>
<dbReference type="PROSITE" id="PS01098">
    <property type="entry name" value="LIPASE_GDSL_SER"/>
    <property type="match status" value="1"/>
</dbReference>
<dbReference type="GO" id="GO:0006629">
    <property type="term" value="P:lipid metabolic process"/>
    <property type="evidence" value="ECO:0007669"/>
    <property type="project" value="InterPro"/>
</dbReference>
<protein>
    <submittedName>
        <fullName evidence="3">Uncharacterized protein</fullName>
    </submittedName>
</protein>
<sequence>MQAMSTFSRILLHLAALNLLISCAHSLLKLPENVTIPAVFMFGDSIVDTGNNNGLNTIVKANFRPYGRDFKGGQPTGRFSNGKVPSDILVSELGIKEYLPPYLDPALPARELLTGVCFASGGAGFDPLTSEVVSVKSLADQLGMLEEYKARILKIAGQDRADFIVANSLYIIAAGTNDILNTYYHFSFRSWQYNFAAYTDLMASHASDWLKKLYGLGARRIAVFSIPSIGCTPSQRTLYGGIERVCANNCNKPAQMFNSKIQRIIELLNGKLPGVRISYMDGYNSLQHIIQNKESYGFKYADVGCCGTGLYEVSFMCNEYGNMFSCKNSSEYVFWDSYHPTETTYRIVSKMLLPELITNLFETSRNGANSTNV</sequence>
<evidence type="ECO:0000256" key="1">
    <source>
        <dbReference type="ARBA" id="ARBA00008668"/>
    </source>
</evidence>
<dbReference type="PANTHER" id="PTHR45642:SF95">
    <property type="entry name" value="GDSL-LIKE LIPASE_ACYLHYDROLASE FAMILY PROTEIN, EXPRESSED"/>
    <property type="match status" value="1"/>
</dbReference>
<dbReference type="FunFam" id="3.40.50.1110:FF:000003">
    <property type="entry name" value="GDSL esterase/lipase APG"/>
    <property type="match status" value="1"/>
</dbReference>